<dbReference type="AlphaFoldDB" id="A0A6C0DA85"/>
<feature type="transmembrane region" description="Helical" evidence="1">
    <location>
        <begin position="12"/>
        <end position="34"/>
    </location>
</feature>
<organism evidence="2">
    <name type="scientific">viral metagenome</name>
    <dbReference type="NCBI Taxonomy" id="1070528"/>
    <lineage>
        <taxon>unclassified sequences</taxon>
        <taxon>metagenomes</taxon>
        <taxon>organismal metagenomes</taxon>
    </lineage>
</organism>
<evidence type="ECO:0000256" key="1">
    <source>
        <dbReference type="SAM" id="Phobius"/>
    </source>
</evidence>
<reference evidence="2" key="1">
    <citation type="journal article" date="2020" name="Nature">
        <title>Giant virus diversity and host interactions through global metagenomics.</title>
        <authorList>
            <person name="Schulz F."/>
            <person name="Roux S."/>
            <person name="Paez-Espino D."/>
            <person name="Jungbluth S."/>
            <person name="Walsh D.A."/>
            <person name="Denef V.J."/>
            <person name="McMahon K.D."/>
            <person name="Konstantinidis K.T."/>
            <person name="Eloe-Fadrosh E.A."/>
            <person name="Kyrpides N.C."/>
            <person name="Woyke T."/>
        </authorList>
    </citation>
    <scope>NUCLEOTIDE SEQUENCE</scope>
    <source>
        <strain evidence="2">GVMAG-M-3300023174-134</strain>
    </source>
</reference>
<proteinExistence type="predicted"/>
<keyword evidence="1" id="KW-0812">Transmembrane</keyword>
<sequence length="241" mass="27320">MFKSLSKYNILKIKNTIIILLIAFMLFMISWMFFLTSIKTIRSILTKEGFDPNTPPPTTESIKISIKDDTPTDKRIDPEAFGKFYLTTESNTGKTNIITMGEESSTIKIEFDSSSNTKILIYPIKMEHTDKHKANIFPPNFTVNISFPDLSKNYTTRYTDLSGDNIRNYVKEYISPNGDISGNFINVLLAIPNIQSPIYENKTVMKDIGYLDNQSANNYKVIVTDKGNIVNGISITMKPPK</sequence>
<keyword evidence="1" id="KW-0472">Membrane</keyword>
<keyword evidence="1" id="KW-1133">Transmembrane helix</keyword>
<protein>
    <submittedName>
        <fullName evidence="2">Uncharacterized protein</fullName>
    </submittedName>
</protein>
<accession>A0A6C0DA85</accession>
<evidence type="ECO:0000313" key="2">
    <source>
        <dbReference type="EMBL" id="QHT13768.1"/>
    </source>
</evidence>
<name>A0A6C0DA85_9ZZZZ</name>
<dbReference type="EMBL" id="MN739577">
    <property type="protein sequence ID" value="QHT13768.1"/>
    <property type="molecule type" value="Genomic_DNA"/>
</dbReference>